<dbReference type="GO" id="GO:0046872">
    <property type="term" value="F:metal ion binding"/>
    <property type="evidence" value="ECO:0007669"/>
    <property type="project" value="UniProtKB-KW"/>
</dbReference>
<comment type="similarity">
    <text evidence="2">Belongs to the fucolectin family.</text>
</comment>
<dbReference type="GeneTree" id="ENSGT01060000248575"/>
<comment type="subunit">
    <text evidence="3">Homotrimer.</text>
</comment>
<dbReference type="PANTHER" id="PTHR45713">
    <property type="entry name" value="FTP DOMAIN-CONTAINING PROTEIN"/>
    <property type="match status" value="1"/>
</dbReference>
<evidence type="ECO:0000259" key="9">
    <source>
        <dbReference type="SMART" id="SM00607"/>
    </source>
</evidence>
<reference evidence="10" key="1">
    <citation type="submission" date="2025-08" db="UniProtKB">
        <authorList>
            <consortium name="Ensembl"/>
        </authorList>
    </citation>
    <scope>IDENTIFICATION</scope>
</reference>
<accession>A0A8C5PV18</accession>
<feature type="chain" id="PRO_5034429709" description="Fucolectin tachylectin-4 pentraxin-1 domain-containing protein" evidence="8">
    <location>
        <begin position="25"/>
        <end position="234"/>
    </location>
</feature>
<evidence type="ECO:0000256" key="5">
    <source>
        <dbReference type="ARBA" id="ARBA00022734"/>
    </source>
</evidence>
<keyword evidence="7" id="KW-1015">Disulfide bond</keyword>
<comment type="function">
    <text evidence="1">Acts as a defensive agent. Recognizes blood group fucosylated oligosaccharides including A, B, H and Lewis B-type antigens. Does not recognize Lewis A antigen and has low affinity for monovalent haptens.</text>
</comment>
<dbReference type="InterPro" id="IPR008979">
    <property type="entry name" value="Galactose-bd-like_sf"/>
</dbReference>
<dbReference type="SUPFAM" id="SSF49785">
    <property type="entry name" value="Galactose-binding domain-like"/>
    <property type="match status" value="1"/>
</dbReference>
<name>A0A8C5PV18_9ANUR</name>
<feature type="domain" description="Fucolectin tachylectin-4 pentraxin-1" evidence="9">
    <location>
        <begin position="87"/>
        <end position="229"/>
    </location>
</feature>
<reference evidence="10" key="2">
    <citation type="submission" date="2025-09" db="UniProtKB">
        <authorList>
            <consortium name="Ensembl"/>
        </authorList>
    </citation>
    <scope>IDENTIFICATION</scope>
</reference>
<dbReference type="Proteomes" id="UP000694569">
    <property type="component" value="Unplaced"/>
</dbReference>
<keyword evidence="8" id="KW-0732">Signal</keyword>
<evidence type="ECO:0000256" key="7">
    <source>
        <dbReference type="ARBA" id="ARBA00023157"/>
    </source>
</evidence>
<evidence type="ECO:0000256" key="6">
    <source>
        <dbReference type="ARBA" id="ARBA00022837"/>
    </source>
</evidence>
<evidence type="ECO:0000256" key="8">
    <source>
        <dbReference type="SAM" id="SignalP"/>
    </source>
</evidence>
<keyword evidence="6" id="KW-0106">Calcium</keyword>
<dbReference type="Pfam" id="PF22633">
    <property type="entry name" value="F5_F8_type_C_2"/>
    <property type="match status" value="1"/>
</dbReference>
<dbReference type="GO" id="GO:0001868">
    <property type="term" value="P:regulation of complement activation, lectin pathway"/>
    <property type="evidence" value="ECO:0007669"/>
    <property type="project" value="UniProtKB-ARBA"/>
</dbReference>
<protein>
    <recommendedName>
        <fullName evidence="9">Fucolectin tachylectin-4 pentraxin-1 domain-containing protein</fullName>
    </recommendedName>
</protein>
<dbReference type="Ensembl" id="ENSLLET00000029280.1">
    <property type="protein sequence ID" value="ENSLLEP00000028181.1"/>
    <property type="gene ID" value="ENSLLEG00000017921.1"/>
</dbReference>
<evidence type="ECO:0000256" key="3">
    <source>
        <dbReference type="ARBA" id="ARBA00011233"/>
    </source>
</evidence>
<dbReference type="GO" id="GO:0042806">
    <property type="term" value="F:fucose binding"/>
    <property type="evidence" value="ECO:0007669"/>
    <property type="project" value="UniProtKB-ARBA"/>
</dbReference>
<keyword evidence="4" id="KW-0479">Metal-binding</keyword>
<organism evidence="10 11">
    <name type="scientific">Leptobrachium leishanense</name>
    <name type="common">Leishan spiny toad</name>
    <dbReference type="NCBI Taxonomy" id="445787"/>
    <lineage>
        <taxon>Eukaryota</taxon>
        <taxon>Metazoa</taxon>
        <taxon>Chordata</taxon>
        <taxon>Craniata</taxon>
        <taxon>Vertebrata</taxon>
        <taxon>Euteleostomi</taxon>
        <taxon>Amphibia</taxon>
        <taxon>Batrachia</taxon>
        <taxon>Anura</taxon>
        <taxon>Pelobatoidea</taxon>
        <taxon>Megophryidae</taxon>
        <taxon>Leptobrachium</taxon>
    </lineage>
</organism>
<dbReference type="SMART" id="SM00607">
    <property type="entry name" value="FTP"/>
    <property type="match status" value="1"/>
</dbReference>
<dbReference type="AlphaFoldDB" id="A0A8C5PV18"/>
<evidence type="ECO:0000256" key="1">
    <source>
        <dbReference type="ARBA" id="ARBA00002219"/>
    </source>
</evidence>
<dbReference type="InterPro" id="IPR006585">
    <property type="entry name" value="FTP1"/>
</dbReference>
<evidence type="ECO:0000313" key="10">
    <source>
        <dbReference type="Ensembl" id="ENSLLEP00000028181.1"/>
    </source>
</evidence>
<evidence type="ECO:0000256" key="2">
    <source>
        <dbReference type="ARBA" id="ARBA00010147"/>
    </source>
</evidence>
<keyword evidence="11" id="KW-1185">Reference proteome</keyword>
<dbReference type="GO" id="GO:0010185">
    <property type="term" value="P:regulation of cellular defense response"/>
    <property type="evidence" value="ECO:0007669"/>
    <property type="project" value="UniProtKB-ARBA"/>
</dbReference>
<sequence>MCPWAHVFAAPLSSWNPLILLVAGEQTGLLHTRLLRPLLLCAGARPARSPASVSSGAEMRLTLLLLTCVAAACAEYSFRCDKPKAIHLNTSVVATQSSTFMDVPVPGPERAIDGNKESSYMKHRCAHTQQEKDPWWTLDLRKVHRIHSVVIWNRMDAESERLLGAEVRVGNSAKRNNLVCGVITDTEISEATIFFPCHGMMGQYVDVVIPGEIQFLQLCEVEVYGVPIDTKCFS</sequence>
<proteinExistence type="inferred from homology"/>
<dbReference type="Gene3D" id="2.60.120.260">
    <property type="entry name" value="Galactose-binding domain-like"/>
    <property type="match status" value="1"/>
</dbReference>
<dbReference type="OrthoDB" id="547680at2759"/>
<evidence type="ECO:0000313" key="11">
    <source>
        <dbReference type="Proteomes" id="UP000694569"/>
    </source>
</evidence>
<dbReference type="InterPro" id="IPR051941">
    <property type="entry name" value="BG_Antigen-Binding_Lectin"/>
</dbReference>
<feature type="signal peptide" evidence="8">
    <location>
        <begin position="1"/>
        <end position="24"/>
    </location>
</feature>
<evidence type="ECO:0000256" key="4">
    <source>
        <dbReference type="ARBA" id="ARBA00022723"/>
    </source>
</evidence>
<dbReference type="PANTHER" id="PTHR45713:SF11">
    <property type="entry name" value="FUCOLECTIN TACHYLECTIN-4 PENTRAXIN-1 DOMAIN-CONTAINING PROTEIN"/>
    <property type="match status" value="1"/>
</dbReference>
<keyword evidence="5" id="KW-0430">Lectin</keyword>